<feature type="compositionally biased region" description="Basic and acidic residues" evidence="4">
    <location>
        <begin position="160"/>
        <end position="175"/>
    </location>
</feature>
<dbReference type="InterPro" id="IPR023187">
    <property type="entry name" value="Tscrpt_reg_MarR-type_CS"/>
</dbReference>
<proteinExistence type="predicted"/>
<evidence type="ECO:0000259" key="5">
    <source>
        <dbReference type="PROSITE" id="PS50995"/>
    </source>
</evidence>
<keyword evidence="2" id="KW-0238">DNA-binding</keyword>
<keyword evidence="1" id="KW-0805">Transcription regulation</keyword>
<dbReference type="EMBL" id="BMMZ01000010">
    <property type="protein sequence ID" value="GGL74845.1"/>
    <property type="molecule type" value="Genomic_DNA"/>
</dbReference>
<reference evidence="6" key="1">
    <citation type="journal article" date="2014" name="Int. J. Syst. Evol. Microbiol.">
        <title>Complete genome sequence of Corynebacterium casei LMG S-19264T (=DSM 44701T), isolated from a smear-ripened cheese.</title>
        <authorList>
            <consortium name="US DOE Joint Genome Institute (JGI-PGF)"/>
            <person name="Walter F."/>
            <person name="Albersmeier A."/>
            <person name="Kalinowski J."/>
            <person name="Ruckert C."/>
        </authorList>
    </citation>
    <scope>NUCLEOTIDE SEQUENCE</scope>
    <source>
        <strain evidence="6">CGMCC 4.7306</strain>
    </source>
</reference>
<dbReference type="PANTHER" id="PTHR33164">
    <property type="entry name" value="TRANSCRIPTIONAL REGULATOR, MARR FAMILY"/>
    <property type="match status" value="1"/>
</dbReference>
<dbReference type="GO" id="GO:0003700">
    <property type="term" value="F:DNA-binding transcription factor activity"/>
    <property type="evidence" value="ECO:0007669"/>
    <property type="project" value="InterPro"/>
</dbReference>
<reference evidence="6" key="2">
    <citation type="submission" date="2020-09" db="EMBL/GenBank/DDBJ databases">
        <authorList>
            <person name="Sun Q."/>
            <person name="Zhou Y."/>
        </authorList>
    </citation>
    <scope>NUCLEOTIDE SEQUENCE</scope>
    <source>
        <strain evidence="6">CGMCC 4.7306</strain>
    </source>
</reference>
<gene>
    <name evidence="6" type="ORF">GCM10011575_36340</name>
</gene>
<evidence type="ECO:0000256" key="1">
    <source>
        <dbReference type="ARBA" id="ARBA00023015"/>
    </source>
</evidence>
<dbReference type="InterPro" id="IPR000835">
    <property type="entry name" value="HTH_MarR-typ"/>
</dbReference>
<dbReference type="InterPro" id="IPR036388">
    <property type="entry name" value="WH-like_DNA-bd_sf"/>
</dbReference>
<feature type="domain" description="HTH marR-type" evidence="5">
    <location>
        <begin position="15"/>
        <end position="147"/>
    </location>
</feature>
<keyword evidence="7" id="KW-1185">Reference proteome</keyword>
<evidence type="ECO:0000256" key="3">
    <source>
        <dbReference type="ARBA" id="ARBA00023163"/>
    </source>
</evidence>
<dbReference type="Pfam" id="PF12802">
    <property type="entry name" value="MarR_2"/>
    <property type="match status" value="1"/>
</dbReference>
<dbReference type="GO" id="GO:0003677">
    <property type="term" value="F:DNA binding"/>
    <property type="evidence" value="ECO:0007669"/>
    <property type="project" value="UniProtKB-KW"/>
</dbReference>
<evidence type="ECO:0000313" key="6">
    <source>
        <dbReference type="EMBL" id="GGL74845.1"/>
    </source>
</evidence>
<dbReference type="SMART" id="SM00347">
    <property type="entry name" value="HTH_MARR"/>
    <property type="match status" value="1"/>
</dbReference>
<dbReference type="GO" id="GO:0006950">
    <property type="term" value="P:response to stress"/>
    <property type="evidence" value="ECO:0007669"/>
    <property type="project" value="TreeGrafter"/>
</dbReference>
<comment type="caution">
    <text evidence="6">The sequence shown here is derived from an EMBL/GenBank/DDBJ whole genome shotgun (WGS) entry which is preliminary data.</text>
</comment>
<dbReference type="InterPro" id="IPR039422">
    <property type="entry name" value="MarR/SlyA-like"/>
</dbReference>
<dbReference type="PANTHER" id="PTHR33164:SF94">
    <property type="entry name" value="TRANSCRIPTIONAL REGULATORY PROTEIN-RELATED"/>
    <property type="match status" value="1"/>
</dbReference>
<dbReference type="AlphaFoldDB" id="A0A917SFC2"/>
<name>A0A917SFC2_9ACTN</name>
<dbReference type="PROSITE" id="PS01117">
    <property type="entry name" value="HTH_MARR_1"/>
    <property type="match status" value="1"/>
</dbReference>
<dbReference type="SUPFAM" id="SSF46785">
    <property type="entry name" value="Winged helix' DNA-binding domain"/>
    <property type="match status" value="1"/>
</dbReference>
<dbReference type="InterPro" id="IPR036390">
    <property type="entry name" value="WH_DNA-bd_sf"/>
</dbReference>
<dbReference type="PROSITE" id="PS50995">
    <property type="entry name" value="HTH_MARR_2"/>
    <property type="match status" value="1"/>
</dbReference>
<accession>A0A917SFC2</accession>
<dbReference type="Proteomes" id="UP000613840">
    <property type="component" value="Unassembled WGS sequence"/>
</dbReference>
<dbReference type="Gene3D" id="1.10.10.10">
    <property type="entry name" value="Winged helix-like DNA-binding domain superfamily/Winged helix DNA-binding domain"/>
    <property type="match status" value="1"/>
</dbReference>
<evidence type="ECO:0000313" key="7">
    <source>
        <dbReference type="Proteomes" id="UP000613840"/>
    </source>
</evidence>
<evidence type="ECO:0000256" key="4">
    <source>
        <dbReference type="SAM" id="MobiDB-lite"/>
    </source>
</evidence>
<dbReference type="RefSeq" id="WP_188896797.1">
    <property type="nucleotide sequence ID" value="NZ_BMMZ01000010.1"/>
</dbReference>
<organism evidence="6 7">
    <name type="scientific">Microlunatus endophyticus</name>
    <dbReference type="NCBI Taxonomy" id="1716077"/>
    <lineage>
        <taxon>Bacteria</taxon>
        <taxon>Bacillati</taxon>
        <taxon>Actinomycetota</taxon>
        <taxon>Actinomycetes</taxon>
        <taxon>Propionibacteriales</taxon>
        <taxon>Propionibacteriaceae</taxon>
        <taxon>Microlunatus</taxon>
    </lineage>
</organism>
<evidence type="ECO:0000256" key="2">
    <source>
        <dbReference type="ARBA" id="ARBA00023125"/>
    </source>
</evidence>
<keyword evidence="3" id="KW-0804">Transcription</keyword>
<dbReference type="PRINTS" id="PR00598">
    <property type="entry name" value="HTHMARR"/>
</dbReference>
<protein>
    <recommendedName>
        <fullName evidence="5">HTH marR-type domain-containing protein</fullName>
    </recommendedName>
</protein>
<sequence>MRSEPGTRPPAGGDQSDLGELLRRASHVMRHRFAESLRPWDVSPHQLRALRVIAANEPLRLRELAELLRISPRSVTEVVDALAERELVERAAVPDDRRATAVSITAEGRRLMIDVGEAGRTNSADFFNRLTVAERRQLAALLAKLTAGEDDVPHRHGPGRHGDEDGNDRHGGERHDRRRRERR</sequence>
<feature type="region of interest" description="Disordered" evidence="4">
    <location>
        <begin position="146"/>
        <end position="183"/>
    </location>
</feature>